<organism evidence="2 3">
    <name type="scientific">Lentzea roselyniae</name>
    <dbReference type="NCBI Taxonomy" id="531940"/>
    <lineage>
        <taxon>Bacteria</taxon>
        <taxon>Bacillati</taxon>
        <taxon>Actinomycetota</taxon>
        <taxon>Actinomycetes</taxon>
        <taxon>Pseudonocardiales</taxon>
        <taxon>Pseudonocardiaceae</taxon>
        <taxon>Lentzea</taxon>
    </lineage>
</organism>
<name>A0ABP7C4R7_9PSEU</name>
<evidence type="ECO:0000256" key="1">
    <source>
        <dbReference type="SAM" id="Phobius"/>
    </source>
</evidence>
<dbReference type="EMBL" id="BAABBE010000030">
    <property type="protein sequence ID" value="GAA3676388.1"/>
    <property type="molecule type" value="Genomic_DNA"/>
</dbReference>
<protein>
    <submittedName>
        <fullName evidence="2">Uncharacterized protein</fullName>
    </submittedName>
</protein>
<gene>
    <name evidence="2" type="ORF">GCM10022267_74110</name>
</gene>
<dbReference type="RefSeq" id="WP_346135254.1">
    <property type="nucleotide sequence ID" value="NZ_BAABBE010000030.1"/>
</dbReference>
<feature type="transmembrane region" description="Helical" evidence="1">
    <location>
        <begin position="188"/>
        <end position="206"/>
    </location>
</feature>
<keyword evidence="1" id="KW-1133">Transmembrane helix</keyword>
<feature type="transmembrane region" description="Helical" evidence="1">
    <location>
        <begin position="218"/>
        <end position="237"/>
    </location>
</feature>
<comment type="caution">
    <text evidence="2">The sequence shown here is derived from an EMBL/GenBank/DDBJ whole genome shotgun (WGS) entry which is preliminary data.</text>
</comment>
<dbReference type="Proteomes" id="UP001500711">
    <property type="component" value="Unassembled WGS sequence"/>
</dbReference>
<evidence type="ECO:0000313" key="3">
    <source>
        <dbReference type="Proteomes" id="UP001500711"/>
    </source>
</evidence>
<sequence>MHTPRVVIWTTSDPESTRTALSRRLARPRLLVPVPHGTFVLGPDPHTSSTLLDNLRIVNGVRVGLVWTESTAWIVYFDGTVRGWRFGPDDSFEPAPPKGLPDGLSWLTDAVEAVREHGVIDGLGALRVALEAAGYPADAVAMVKIDGGEVDDAVPHHEKKWWETLLGERHGMAEAPGKPFTAGGPLKVAALQVGTALAMLVVFVFFVEEGVFPDAFTLVMLVLGGLALPFAVAHGAFSVHRSRRRDPFPERDILGMSAWARAADEE</sequence>
<keyword evidence="1" id="KW-0472">Membrane</keyword>
<evidence type="ECO:0000313" key="2">
    <source>
        <dbReference type="EMBL" id="GAA3676388.1"/>
    </source>
</evidence>
<keyword evidence="1" id="KW-0812">Transmembrane</keyword>
<keyword evidence="3" id="KW-1185">Reference proteome</keyword>
<reference evidence="3" key="1">
    <citation type="journal article" date="2019" name="Int. J. Syst. Evol. Microbiol.">
        <title>The Global Catalogue of Microorganisms (GCM) 10K type strain sequencing project: providing services to taxonomists for standard genome sequencing and annotation.</title>
        <authorList>
            <consortium name="The Broad Institute Genomics Platform"/>
            <consortium name="The Broad Institute Genome Sequencing Center for Infectious Disease"/>
            <person name="Wu L."/>
            <person name="Ma J."/>
        </authorList>
    </citation>
    <scope>NUCLEOTIDE SEQUENCE [LARGE SCALE GENOMIC DNA]</scope>
    <source>
        <strain evidence="3">JCM 17494</strain>
    </source>
</reference>
<accession>A0ABP7C4R7</accession>
<proteinExistence type="predicted"/>